<keyword evidence="2" id="KW-0677">Repeat</keyword>
<dbReference type="GO" id="GO:0003684">
    <property type="term" value="F:damaged DNA binding"/>
    <property type="evidence" value="ECO:0007669"/>
    <property type="project" value="InterPro"/>
</dbReference>
<keyword evidence="4" id="KW-0234">DNA repair</keyword>
<evidence type="ECO:0000313" key="9">
    <source>
        <dbReference type="Proteomes" id="UP001233999"/>
    </source>
</evidence>
<dbReference type="Proteomes" id="UP001233999">
    <property type="component" value="Unassembled WGS sequence"/>
</dbReference>
<accession>A0AAD7ZPM7</accession>
<feature type="compositionally biased region" description="Acidic residues" evidence="6">
    <location>
        <begin position="259"/>
        <end position="269"/>
    </location>
</feature>
<feature type="region of interest" description="Disordered" evidence="6">
    <location>
        <begin position="256"/>
        <end position="275"/>
    </location>
</feature>
<dbReference type="SUPFAM" id="SSF52113">
    <property type="entry name" value="BRCT domain"/>
    <property type="match status" value="2"/>
</dbReference>
<feature type="region of interest" description="Disordered" evidence="6">
    <location>
        <begin position="215"/>
        <end position="246"/>
    </location>
</feature>
<dbReference type="Gene3D" id="3.40.50.10190">
    <property type="entry name" value="BRCT domain"/>
    <property type="match status" value="2"/>
</dbReference>
<reference evidence="8" key="2">
    <citation type="submission" date="2023-05" db="EMBL/GenBank/DDBJ databases">
        <authorList>
            <person name="Fouks B."/>
        </authorList>
    </citation>
    <scope>NUCLEOTIDE SEQUENCE</scope>
    <source>
        <strain evidence="8">Stay&amp;Tobe</strain>
        <tissue evidence="8">Testes</tissue>
    </source>
</reference>
<dbReference type="InterPro" id="IPR036420">
    <property type="entry name" value="BRCT_dom_sf"/>
</dbReference>
<dbReference type="PROSITE" id="PS50172">
    <property type="entry name" value="BRCT"/>
    <property type="match status" value="2"/>
</dbReference>
<dbReference type="GO" id="GO:0005634">
    <property type="term" value="C:nucleus"/>
    <property type="evidence" value="ECO:0007669"/>
    <property type="project" value="UniProtKB-SubCell"/>
</dbReference>
<reference evidence="8" key="1">
    <citation type="journal article" date="2023" name="IScience">
        <title>Live-bearing cockroach genome reveals convergent evolutionary mechanisms linked to viviparity in insects and beyond.</title>
        <authorList>
            <person name="Fouks B."/>
            <person name="Harrison M.C."/>
            <person name="Mikhailova A.A."/>
            <person name="Marchal E."/>
            <person name="English S."/>
            <person name="Carruthers M."/>
            <person name="Jennings E.C."/>
            <person name="Chiamaka E.L."/>
            <person name="Frigard R.A."/>
            <person name="Pippel M."/>
            <person name="Attardo G.M."/>
            <person name="Benoit J.B."/>
            <person name="Bornberg-Bauer E."/>
            <person name="Tobe S.S."/>
        </authorList>
    </citation>
    <scope>NUCLEOTIDE SEQUENCE</scope>
    <source>
        <strain evidence="8">Stay&amp;Tobe</strain>
    </source>
</reference>
<dbReference type="InterPro" id="IPR045080">
    <property type="entry name" value="BRCT_XRCC1_rpt1"/>
</dbReference>
<evidence type="ECO:0000256" key="5">
    <source>
        <dbReference type="ARBA" id="ARBA00023242"/>
    </source>
</evidence>
<keyword evidence="5" id="KW-0539">Nucleus</keyword>
<evidence type="ECO:0000256" key="1">
    <source>
        <dbReference type="ARBA" id="ARBA00004123"/>
    </source>
</evidence>
<dbReference type="SMART" id="SM00292">
    <property type="entry name" value="BRCT"/>
    <property type="match status" value="2"/>
</dbReference>
<feature type="region of interest" description="Disordered" evidence="6">
    <location>
        <begin position="94"/>
        <end position="115"/>
    </location>
</feature>
<dbReference type="Pfam" id="PF12738">
    <property type="entry name" value="PTCB-BRCT"/>
    <property type="match status" value="1"/>
</dbReference>
<comment type="caution">
    <text evidence="8">The sequence shown here is derived from an EMBL/GenBank/DDBJ whole genome shotgun (WGS) entry which is preliminary data.</text>
</comment>
<comment type="subcellular location">
    <subcellularLocation>
        <location evidence="1">Nucleus</location>
    </subcellularLocation>
</comment>
<dbReference type="CDD" id="cd17725">
    <property type="entry name" value="BRCT_XRCC1_rpt1"/>
    <property type="match status" value="1"/>
</dbReference>
<dbReference type="InterPro" id="IPR001357">
    <property type="entry name" value="BRCT_dom"/>
</dbReference>
<dbReference type="FunFam" id="3.40.50.10190:FF:000008">
    <property type="entry name" value="X-ray repair cross complementing 1"/>
    <property type="match status" value="1"/>
</dbReference>
<dbReference type="AlphaFoldDB" id="A0AAD7ZPM7"/>
<feature type="compositionally biased region" description="Acidic residues" evidence="6">
    <location>
        <begin position="221"/>
        <end position="230"/>
    </location>
</feature>
<evidence type="ECO:0000256" key="4">
    <source>
        <dbReference type="ARBA" id="ARBA00023204"/>
    </source>
</evidence>
<name>A0AAD7ZPM7_DIPPU</name>
<keyword evidence="9" id="KW-1185">Reference proteome</keyword>
<dbReference type="GO" id="GO:0000012">
    <property type="term" value="P:single strand break repair"/>
    <property type="evidence" value="ECO:0007669"/>
    <property type="project" value="InterPro"/>
</dbReference>
<dbReference type="InterPro" id="IPR031916">
    <property type="entry name" value="LIG3_BRCT"/>
</dbReference>
<dbReference type="EMBL" id="JASPKZ010007387">
    <property type="protein sequence ID" value="KAJ9584604.1"/>
    <property type="molecule type" value="Genomic_DNA"/>
</dbReference>
<dbReference type="Pfam" id="PF16759">
    <property type="entry name" value="LIG3_BRCT"/>
    <property type="match status" value="1"/>
</dbReference>
<protein>
    <recommendedName>
        <fullName evidence="7">BRCT domain-containing protein</fullName>
    </recommendedName>
</protein>
<dbReference type="PANTHER" id="PTHR11370:SF5">
    <property type="entry name" value="DNA REPAIR PROTEIN XRCC1"/>
    <property type="match status" value="1"/>
</dbReference>
<dbReference type="GO" id="GO:0006303">
    <property type="term" value="P:double-strand break repair via nonhomologous end joining"/>
    <property type="evidence" value="ECO:0007669"/>
    <property type="project" value="InterPro"/>
</dbReference>
<evidence type="ECO:0000313" key="8">
    <source>
        <dbReference type="EMBL" id="KAJ9584604.1"/>
    </source>
</evidence>
<feature type="compositionally biased region" description="Low complexity" evidence="6">
    <location>
        <begin position="42"/>
        <end position="54"/>
    </location>
</feature>
<organism evidence="8 9">
    <name type="scientific">Diploptera punctata</name>
    <name type="common">Pacific beetle cockroach</name>
    <dbReference type="NCBI Taxonomy" id="6984"/>
    <lineage>
        <taxon>Eukaryota</taxon>
        <taxon>Metazoa</taxon>
        <taxon>Ecdysozoa</taxon>
        <taxon>Arthropoda</taxon>
        <taxon>Hexapoda</taxon>
        <taxon>Insecta</taxon>
        <taxon>Pterygota</taxon>
        <taxon>Neoptera</taxon>
        <taxon>Polyneoptera</taxon>
        <taxon>Dictyoptera</taxon>
        <taxon>Blattodea</taxon>
        <taxon>Blaberoidea</taxon>
        <taxon>Blaberidae</taxon>
        <taxon>Diplopterinae</taxon>
        <taxon>Diploptera</taxon>
    </lineage>
</organism>
<feature type="domain" description="BRCT" evidence="7">
    <location>
        <begin position="124"/>
        <end position="211"/>
    </location>
</feature>
<sequence length="346" mass="39345">MDTEKANSTKKLGRFVIKDEDENGTGISAGSLFAHRKDSDSDSVSNVNVSNKNNTVQEASQQIGLQSVDYLKKLNGTKMKQTGSTKVELNGVNVPAKQKGNTPSKRSKEKEKQPLKKPKLIGKPFDHLLEDVVLVISGYQNPLRSNLRTMALEMGARYRSDWDSSCTHLICAFTNTPKFQQVWGKGHIVRKEWVENCHSKRKRLPWRRYALDKRDLSKPESEDEIPELVEDFSLSPGQSSDSDTEDEIERIRNRNACGDETDPDTETELPDTSNIPLPHLPSIFSGKRFYLSDKLCQETKHKVNRYIVALDGLLLEESEDDRVDIVISETKFKSKHLVVRPEWIFE</sequence>
<evidence type="ECO:0000256" key="3">
    <source>
        <dbReference type="ARBA" id="ARBA00022763"/>
    </source>
</evidence>
<dbReference type="PANTHER" id="PTHR11370">
    <property type="entry name" value="DNA-REPAIR PROTEIN XRCC1"/>
    <property type="match status" value="1"/>
</dbReference>
<feature type="region of interest" description="Disordered" evidence="6">
    <location>
        <begin position="1"/>
        <end position="60"/>
    </location>
</feature>
<feature type="domain" description="BRCT" evidence="7">
    <location>
        <begin position="279"/>
        <end position="346"/>
    </location>
</feature>
<proteinExistence type="predicted"/>
<dbReference type="GO" id="GO:0006284">
    <property type="term" value="P:base-excision repair"/>
    <property type="evidence" value="ECO:0007669"/>
    <property type="project" value="InterPro"/>
</dbReference>
<evidence type="ECO:0000259" key="7">
    <source>
        <dbReference type="PROSITE" id="PS50172"/>
    </source>
</evidence>
<evidence type="ECO:0000256" key="6">
    <source>
        <dbReference type="SAM" id="MobiDB-lite"/>
    </source>
</evidence>
<keyword evidence="3" id="KW-0227">DNA damage</keyword>
<evidence type="ECO:0000256" key="2">
    <source>
        <dbReference type="ARBA" id="ARBA00022737"/>
    </source>
</evidence>
<gene>
    <name evidence="8" type="ORF">L9F63_021046</name>
</gene>